<accession>A0AAF1BJ99</accession>
<organism evidence="8 9">
    <name type="scientific">Vanrija pseudolonga</name>
    <dbReference type="NCBI Taxonomy" id="143232"/>
    <lineage>
        <taxon>Eukaryota</taxon>
        <taxon>Fungi</taxon>
        <taxon>Dikarya</taxon>
        <taxon>Basidiomycota</taxon>
        <taxon>Agaricomycotina</taxon>
        <taxon>Tremellomycetes</taxon>
        <taxon>Trichosporonales</taxon>
        <taxon>Trichosporonaceae</taxon>
        <taxon>Vanrija</taxon>
    </lineage>
</organism>
<dbReference type="SUPFAM" id="SSF103473">
    <property type="entry name" value="MFS general substrate transporter"/>
    <property type="match status" value="1"/>
</dbReference>
<dbReference type="RefSeq" id="XP_062629212.1">
    <property type="nucleotide sequence ID" value="XM_062773228.1"/>
</dbReference>
<feature type="transmembrane region" description="Helical" evidence="6">
    <location>
        <begin position="434"/>
        <end position="456"/>
    </location>
</feature>
<keyword evidence="3 6" id="KW-0812">Transmembrane</keyword>
<dbReference type="InterPro" id="IPR011701">
    <property type="entry name" value="MFS"/>
</dbReference>
<comment type="subcellular location">
    <subcellularLocation>
        <location evidence="1">Membrane</location>
        <topology evidence="1">Multi-pass membrane protein</topology>
    </subcellularLocation>
</comment>
<feature type="transmembrane region" description="Helical" evidence="6">
    <location>
        <begin position="400"/>
        <end position="422"/>
    </location>
</feature>
<feature type="transmembrane region" description="Helical" evidence="6">
    <location>
        <begin position="372"/>
        <end position="394"/>
    </location>
</feature>
<reference evidence="8" key="1">
    <citation type="submission" date="2023-10" db="EMBL/GenBank/DDBJ databases">
        <authorList>
            <person name="Noh H."/>
        </authorList>
    </citation>
    <scope>NUCLEOTIDE SEQUENCE</scope>
    <source>
        <strain evidence="8">DUCC4014</strain>
    </source>
</reference>
<dbReference type="FunFam" id="1.20.1250.20:FF:000013">
    <property type="entry name" value="MFS general substrate transporter"/>
    <property type="match status" value="1"/>
</dbReference>
<dbReference type="InterPro" id="IPR020846">
    <property type="entry name" value="MFS_dom"/>
</dbReference>
<dbReference type="AlphaFoldDB" id="A0AAF1BJ99"/>
<dbReference type="GO" id="GO:0016020">
    <property type="term" value="C:membrane"/>
    <property type="evidence" value="ECO:0007669"/>
    <property type="project" value="UniProtKB-SubCell"/>
</dbReference>
<evidence type="ECO:0000256" key="4">
    <source>
        <dbReference type="ARBA" id="ARBA00022989"/>
    </source>
</evidence>
<evidence type="ECO:0000313" key="8">
    <source>
        <dbReference type="EMBL" id="WOO83186.1"/>
    </source>
</evidence>
<evidence type="ECO:0000313" key="9">
    <source>
        <dbReference type="Proteomes" id="UP000827549"/>
    </source>
</evidence>
<feature type="transmembrane region" description="Helical" evidence="6">
    <location>
        <begin position="204"/>
        <end position="224"/>
    </location>
</feature>
<protein>
    <submittedName>
        <fullName evidence="8">MFS transporter prlL</fullName>
    </submittedName>
</protein>
<evidence type="ECO:0000256" key="1">
    <source>
        <dbReference type="ARBA" id="ARBA00004141"/>
    </source>
</evidence>
<keyword evidence="5 6" id="KW-0472">Membrane</keyword>
<feature type="transmembrane region" description="Helical" evidence="6">
    <location>
        <begin position="113"/>
        <end position="135"/>
    </location>
</feature>
<gene>
    <name evidence="8" type="primary">prlL_5</name>
    <name evidence="8" type="ORF">LOC62_05G006708</name>
</gene>
<evidence type="ECO:0000259" key="7">
    <source>
        <dbReference type="PROSITE" id="PS50850"/>
    </source>
</evidence>
<feature type="transmembrane region" description="Helical" evidence="6">
    <location>
        <begin position="468"/>
        <end position="488"/>
    </location>
</feature>
<dbReference type="Pfam" id="PF07690">
    <property type="entry name" value="MFS_1"/>
    <property type="match status" value="1"/>
</dbReference>
<dbReference type="Proteomes" id="UP000827549">
    <property type="component" value="Chromosome 5"/>
</dbReference>
<evidence type="ECO:0000256" key="3">
    <source>
        <dbReference type="ARBA" id="ARBA00022692"/>
    </source>
</evidence>
<feature type="domain" description="Major facilitator superfamily (MFS) profile" evidence="7">
    <location>
        <begin position="75"/>
        <end position="495"/>
    </location>
</feature>
<evidence type="ECO:0000256" key="2">
    <source>
        <dbReference type="ARBA" id="ARBA00022448"/>
    </source>
</evidence>
<evidence type="ECO:0000256" key="6">
    <source>
        <dbReference type="SAM" id="Phobius"/>
    </source>
</evidence>
<name>A0AAF1BJ99_9TREE</name>
<dbReference type="PROSITE" id="PS50850">
    <property type="entry name" value="MFS"/>
    <property type="match status" value="1"/>
</dbReference>
<keyword evidence="2" id="KW-0813">Transport</keyword>
<evidence type="ECO:0000256" key="5">
    <source>
        <dbReference type="ARBA" id="ARBA00023136"/>
    </source>
</evidence>
<dbReference type="PANTHER" id="PTHR43791:SF36">
    <property type="entry name" value="TRANSPORTER, PUTATIVE (AFU_ORTHOLOGUE AFUA_6G08340)-RELATED"/>
    <property type="match status" value="1"/>
</dbReference>
<dbReference type="InterPro" id="IPR036259">
    <property type="entry name" value="MFS_trans_sf"/>
</dbReference>
<sequence length="525" mass="57383">MAPKQVQLSEALEKQVVAHIDHAAVHDDHSLAEATTRATDPEKGSVHSHGAEGQAYREGLARAERRLLLKLDLGILPFAVLLYLSAYLDRGNLANARLAGLEKGVLDNKDTNYSIALSCFFITYIVFSIPGTLLAKQINPSWSISAGAMIWSIAATCQAAVMNPAGLFVCRLFVGIGEAMFGQAMALHLSYWYTKEDLAKRIGLFISAGSLSGAFGGLISFGVTSIKHAPIANWRILFLIEGCPSVLLAICVFLFMPSRPEISRYLSEDERTLCLTRLNRENLQDGSMGIDWRGVRRCLTDWKTYVVSIMYSCMNLTLGSVGGFLPTIIKGFGYSNARAQLMTVPPYAVALVFMLLLTTYSDKVQSRGIPVMVPFTLGIVGWAVLLAVPVLHATHAEFSGRYFACICIVTAGYTNIPLIMAWQSGNTGNQSQRATSLGMLNSLGQCLSLAAAFLFPSKEGPQFRKGCIVNLAFQSAGLVIALSMTLYYRWENKRRDRVEGGRPPKGTPLNVLEEHDLATGFRYVV</sequence>
<feature type="transmembrane region" description="Helical" evidence="6">
    <location>
        <begin position="236"/>
        <end position="256"/>
    </location>
</feature>
<feature type="transmembrane region" description="Helical" evidence="6">
    <location>
        <begin position="305"/>
        <end position="329"/>
    </location>
</feature>
<dbReference type="GeneID" id="87809884"/>
<dbReference type="Gene3D" id="1.20.1250.20">
    <property type="entry name" value="MFS general substrate transporter like domains"/>
    <property type="match status" value="2"/>
</dbReference>
<feature type="transmembrane region" description="Helical" evidence="6">
    <location>
        <begin position="173"/>
        <end position="192"/>
    </location>
</feature>
<keyword evidence="9" id="KW-1185">Reference proteome</keyword>
<feature type="transmembrane region" description="Helical" evidence="6">
    <location>
        <begin position="67"/>
        <end position="88"/>
    </location>
</feature>
<dbReference type="PANTHER" id="PTHR43791">
    <property type="entry name" value="PERMEASE-RELATED"/>
    <property type="match status" value="1"/>
</dbReference>
<feature type="transmembrane region" description="Helical" evidence="6">
    <location>
        <begin position="341"/>
        <end position="360"/>
    </location>
</feature>
<feature type="transmembrane region" description="Helical" evidence="6">
    <location>
        <begin position="142"/>
        <end position="161"/>
    </location>
</feature>
<keyword evidence="4 6" id="KW-1133">Transmembrane helix</keyword>
<proteinExistence type="predicted"/>
<dbReference type="FunFam" id="1.20.1250.20:FF:000018">
    <property type="entry name" value="MFS transporter permease"/>
    <property type="match status" value="1"/>
</dbReference>
<dbReference type="EMBL" id="CP086718">
    <property type="protein sequence ID" value="WOO83186.1"/>
    <property type="molecule type" value="Genomic_DNA"/>
</dbReference>
<dbReference type="GO" id="GO:0022857">
    <property type="term" value="F:transmembrane transporter activity"/>
    <property type="evidence" value="ECO:0007669"/>
    <property type="project" value="InterPro"/>
</dbReference>